<feature type="transmembrane region" description="Helical" evidence="2">
    <location>
        <begin position="1320"/>
        <end position="1340"/>
    </location>
</feature>
<evidence type="ECO:0000256" key="2">
    <source>
        <dbReference type="SAM" id="Phobius"/>
    </source>
</evidence>
<keyword evidence="2" id="KW-0812">Transmembrane</keyword>
<dbReference type="RefSeq" id="WP_379830110.1">
    <property type="nucleotide sequence ID" value="NZ_JBHUHU010000002.1"/>
</dbReference>
<dbReference type="EMBL" id="JBHUHU010000002">
    <property type="protein sequence ID" value="MFD2099346.1"/>
    <property type="molecule type" value="Genomic_DNA"/>
</dbReference>
<evidence type="ECO:0008006" key="5">
    <source>
        <dbReference type="Google" id="ProtNLM"/>
    </source>
</evidence>
<evidence type="ECO:0000256" key="1">
    <source>
        <dbReference type="SAM" id="MobiDB-lite"/>
    </source>
</evidence>
<evidence type="ECO:0000313" key="4">
    <source>
        <dbReference type="Proteomes" id="UP001597342"/>
    </source>
</evidence>
<comment type="caution">
    <text evidence="3">The sequence shown here is derived from an EMBL/GenBank/DDBJ whole genome shotgun (WGS) entry which is preliminary data.</text>
</comment>
<name>A0ABW4XUV1_9FLAO</name>
<keyword evidence="2" id="KW-1133">Transmembrane helix</keyword>
<keyword evidence="4" id="KW-1185">Reference proteome</keyword>
<keyword evidence="2" id="KW-0472">Membrane</keyword>
<gene>
    <name evidence="3" type="ORF">ACFSJE_06145</name>
</gene>
<evidence type="ECO:0000313" key="3">
    <source>
        <dbReference type="EMBL" id="MFD2099346.1"/>
    </source>
</evidence>
<dbReference type="Proteomes" id="UP001597342">
    <property type="component" value="Unassembled WGS sequence"/>
</dbReference>
<sequence>MEKKVIRFAKFNCRSLFKIARDQVRHISYSSDSDFLLVHLTDGNKNLFGFYNFKSPKFYPLIGEYSRIFELISFLSESDIAYRIDEVKKSYESYLDSEEHKREVFYLNKINIEVDNFLPTQNWHLFDENETHYTHVVSYIKEQYTEILKDTATEEIELWTTELGFSNTYQLVEVNFYEKRGGRNNRFYLLFDFNWSDPYNFRSFLIDGGSDIIHDIWVNQENADDKDFLIDTNAKVRDYVLFFCWAVEGDEGHFVLPTKDEMPWVKVPENNPGIDFYRDLIKSGKIVKKEGFDANKIILKNISVIYGTALFIAAFEINTENGTIQMTDDEPVAADMPFEIPFFKRLIPVGDEEFQKILEDIKKKGPDKGEVAGSSNESEKDKETAEIDSWKDKAIELKAGLEKQDCLTEREALNILENTKSLTKVCVKEKIFINDFIRLSKTASIMDCIFEEEVYFVGDEFSGKIEFINCLFKKTVQSGGSQINGAIHFYNCFFSNTSIENHKAISFDFHNFKSYSDVLFDKCHFYGAVIMANMEITGNVTFAGCTFSTTKNLEQLKVYSVVDLETFSSEGSKKLEDQQLEENANLYPFSELRISNSRIGGDLNVRGSTPHDASESGGLLCSFFGGDFLINGTTVGGTFSLYHTFINSGLFVIDSTFKQSVLFNKIEWGYNPVLSSYSWCAVAPQLKVVESVQFHNCTVEGSLNMQFLELKGELSLYGTYIDVFLDVFGVRCKSIDLRFSEIKGGMYCYRNGSLDMFRRVPLLVEEDILFDSARVNFLRLEGIDVKGSIRAYSGTFNHIKIGMGWGPSENGEFKLQPSLSKVGCIEFQSISVESNINFHGINVKYRKSTEKELMEYRGVSITSSTINGDITFFDIKTIEDLISLQKDICEGDVNRGEIETSNVLKYFVSLDDNFINQETKKVNYQVWFAEKLARMTSEIEERLEMLSVTVRGVVLKNIRMSRGGNYIKGTIKLDNSVINRHLDISGFHNIANISKDDFTSRFDKKSFNIKGLNTWCNLLSMVGVQVNGSVFASGLKITEIIQNQKSNPHEAKESKQTEADITVVKSASNIEKGFMASGSNIKGGLYLVADSDLQFVGLDSNNVEYIAVIDGNFDVSVSEIRELSFTKENFTTSSSIINIERTTLDKFRVIDPTPQGINLTGIKVNQWDFGNSGMDGNEKADDYLNVLNEMSPFDKQVYIEIEKSFRNRSEDKEANKIYISMREKERDENKTSWNSLDKGMDSFYKSITEYGTNFRRLLYLWIGLVVVLASLLFGFGALKNVSGQSLGLWESLLYAFKSCIPLFELEVVNTVEIKSIGWKYVIFACTILSYIMLSVALFGYSTKVSRTK</sequence>
<reference evidence="4" key="1">
    <citation type="journal article" date="2019" name="Int. J. Syst. Evol. Microbiol.">
        <title>The Global Catalogue of Microorganisms (GCM) 10K type strain sequencing project: providing services to taxonomists for standard genome sequencing and annotation.</title>
        <authorList>
            <consortium name="The Broad Institute Genomics Platform"/>
            <consortium name="The Broad Institute Genome Sequencing Center for Infectious Disease"/>
            <person name="Wu L."/>
            <person name="Ma J."/>
        </authorList>
    </citation>
    <scope>NUCLEOTIDE SEQUENCE [LARGE SCALE GENOMIC DNA]</scope>
    <source>
        <strain evidence="4">JCM 3389</strain>
    </source>
</reference>
<accession>A0ABW4XUV1</accession>
<protein>
    <recommendedName>
        <fullName evidence="5">Pentapeptide repeat-containing protein</fullName>
    </recommendedName>
</protein>
<organism evidence="3 4">
    <name type="scientific">Flagellimonas iocasae</name>
    <dbReference type="NCBI Taxonomy" id="2055905"/>
    <lineage>
        <taxon>Bacteria</taxon>
        <taxon>Pseudomonadati</taxon>
        <taxon>Bacteroidota</taxon>
        <taxon>Flavobacteriia</taxon>
        <taxon>Flavobacteriales</taxon>
        <taxon>Flavobacteriaceae</taxon>
        <taxon>Flagellimonas</taxon>
    </lineage>
</organism>
<feature type="transmembrane region" description="Helical" evidence="2">
    <location>
        <begin position="1257"/>
        <end position="1278"/>
    </location>
</feature>
<proteinExistence type="predicted"/>
<feature type="region of interest" description="Disordered" evidence="1">
    <location>
        <begin position="365"/>
        <end position="385"/>
    </location>
</feature>